<dbReference type="PROSITE" id="PS51257">
    <property type="entry name" value="PROKAR_LIPOPROTEIN"/>
    <property type="match status" value="1"/>
</dbReference>
<dbReference type="CDD" id="cd08977">
    <property type="entry name" value="SusD"/>
    <property type="match status" value="1"/>
</dbReference>
<reference evidence="8 9" key="1">
    <citation type="submission" date="2019-02" db="EMBL/GenBank/DDBJ databases">
        <title>Draft genome sequence of Muricauda sp. 176CP4-71.</title>
        <authorList>
            <person name="Park J.-S."/>
        </authorList>
    </citation>
    <scope>NUCLEOTIDE SEQUENCE [LARGE SCALE GENOMIC DNA]</scope>
    <source>
        <strain evidence="8 9">176CP4-71</strain>
    </source>
</reference>
<dbReference type="Pfam" id="PF07980">
    <property type="entry name" value="SusD_RagB"/>
    <property type="match status" value="1"/>
</dbReference>
<evidence type="ECO:0000256" key="2">
    <source>
        <dbReference type="ARBA" id="ARBA00006275"/>
    </source>
</evidence>
<dbReference type="InterPro" id="IPR012944">
    <property type="entry name" value="SusD_RagB_dom"/>
</dbReference>
<dbReference type="EMBL" id="SGIU01000001">
    <property type="protein sequence ID" value="TAI49579.1"/>
    <property type="molecule type" value="Genomic_DNA"/>
</dbReference>
<dbReference type="Gene3D" id="1.25.40.390">
    <property type="match status" value="1"/>
</dbReference>
<gene>
    <name evidence="8" type="ORF">EW142_07220</name>
</gene>
<dbReference type="RefSeq" id="WP_130611738.1">
    <property type="nucleotide sequence ID" value="NZ_SGIU01000001.1"/>
</dbReference>
<evidence type="ECO:0000256" key="4">
    <source>
        <dbReference type="ARBA" id="ARBA00023136"/>
    </source>
</evidence>
<dbReference type="InterPro" id="IPR033985">
    <property type="entry name" value="SusD-like_N"/>
</dbReference>
<keyword evidence="3" id="KW-0732">Signal</keyword>
<protein>
    <submittedName>
        <fullName evidence="8">RagB/SusD family nutrient uptake outer membrane protein</fullName>
    </submittedName>
</protein>
<feature type="domain" description="SusD-like N-terminal" evidence="7">
    <location>
        <begin position="92"/>
        <end position="245"/>
    </location>
</feature>
<dbReference type="Proteomes" id="UP000291981">
    <property type="component" value="Unassembled WGS sequence"/>
</dbReference>
<accession>A0A4Q8QLW4</accession>
<dbReference type="SUPFAM" id="SSF48452">
    <property type="entry name" value="TPR-like"/>
    <property type="match status" value="1"/>
</dbReference>
<comment type="similarity">
    <text evidence="2">Belongs to the SusD family.</text>
</comment>
<dbReference type="AlphaFoldDB" id="A0A4Q8QLW4"/>
<evidence type="ECO:0000259" key="7">
    <source>
        <dbReference type="Pfam" id="PF14322"/>
    </source>
</evidence>
<proteinExistence type="inferred from homology"/>
<evidence type="ECO:0000313" key="9">
    <source>
        <dbReference type="Proteomes" id="UP000291981"/>
    </source>
</evidence>
<evidence type="ECO:0000313" key="8">
    <source>
        <dbReference type="EMBL" id="TAI49579.1"/>
    </source>
</evidence>
<evidence type="ECO:0000256" key="1">
    <source>
        <dbReference type="ARBA" id="ARBA00004442"/>
    </source>
</evidence>
<dbReference type="Pfam" id="PF14322">
    <property type="entry name" value="SusD-like_3"/>
    <property type="match status" value="1"/>
</dbReference>
<keyword evidence="5" id="KW-0998">Cell outer membrane</keyword>
<sequence length="530" mass="59658">MKKTKRIYYIGISMLLTVLVGSCESELDLEPITSQTADKVFEDPLAYKQFLAKIYGGIAINGQAAGDADIQGIDGNFSNYLRLLFTVQELSTDQAIIAWNDGTIHDIHNHVWTPANEFLSAMYSRIYFQVGMVNQFLRETTEAKLDERGVDTALRAEIQLFRDEARFMRALSYWHGIDNFGNIPFVTETDKVGNFFPEQRSRGEVFEFIESELLEIKDSLLDPRGNEYGRADKAAVWMLLAKLYLNAEVYTGVARYSDALPYIVNVIESGYTLSPNYNYLYLADNDRNGAENEVIFSVLFDGINNAGFGGTTYLTHAAIGGTMNPAEFGVNGGWWGIRTTENFVQKFADISGDTDSRAMFYTDSQTLEIEDPFNFQNGYAVTKYRNVDVNGAIGSDVSGNIVDIDFPMFRLADAYLMYAEVFVRGAGGDQATALNYVNLLRERAYGDTSGNITASELNPDFILDERSRELYWECHRRTDLIRFGQFSSQGIWPWKGNVPEGRTTESFRDLYPIPVADVIANPNITQNDGY</sequence>
<name>A0A4Q8QLW4_9FLAO</name>
<dbReference type="GO" id="GO:0009279">
    <property type="term" value="C:cell outer membrane"/>
    <property type="evidence" value="ECO:0007669"/>
    <property type="project" value="UniProtKB-SubCell"/>
</dbReference>
<evidence type="ECO:0000256" key="3">
    <source>
        <dbReference type="ARBA" id="ARBA00022729"/>
    </source>
</evidence>
<evidence type="ECO:0000259" key="6">
    <source>
        <dbReference type="Pfam" id="PF07980"/>
    </source>
</evidence>
<dbReference type="Gene3D" id="1.25.40.10">
    <property type="entry name" value="Tetratricopeptide repeat domain"/>
    <property type="match status" value="1"/>
</dbReference>
<keyword evidence="9" id="KW-1185">Reference proteome</keyword>
<dbReference type="InterPro" id="IPR011990">
    <property type="entry name" value="TPR-like_helical_dom_sf"/>
</dbReference>
<dbReference type="Gene3D" id="1.10.3780.10">
    <property type="entry name" value="SusD-like"/>
    <property type="match status" value="1"/>
</dbReference>
<comment type="caution">
    <text evidence="8">The sequence shown here is derived from an EMBL/GenBank/DDBJ whole genome shotgun (WGS) entry which is preliminary data.</text>
</comment>
<comment type="subcellular location">
    <subcellularLocation>
        <location evidence="1">Cell outer membrane</location>
    </subcellularLocation>
</comment>
<feature type="domain" description="RagB/SusD" evidence="6">
    <location>
        <begin position="360"/>
        <end position="530"/>
    </location>
</feature>
<evidence type="ECO:0000256" key="5">
    <source>
        <dbReference type="ARBA" id="ARBA00023237"/>
    </source>
</evidence>
<keyword evidence="4" id="KW-0472">Membrane</keyword>
<dbReference type="OrthoDB" id="5694214at2"/>
<organism evidence="8 9">
    <name type="scientific">Flagellimonas allohymeniacidonis</name>
    <dbReference type="NCBI Taxonomy" id="2517819"/>
    <lineage>
        <taxon>Bacteria</taxon>
        <taxon>Pseudomonadati</taxon>
        <taxon>Bacteroidota</taxon>
        <taxon>Flavobacteriia</taxon>
        <taxon>Flavobacteriales</taxon>
        <taxon>Flavobacteriaceae</taxon>
        <taxon>Flagellimonas</taxon>
    </lineage>
</organism>